<keyword evidence="4 5" id="KW-0472">Membrane</keyword>
<name>A0A7C9RD16_9BRAD</name>
<keyword evidence="2 5" id="KW-0812">Transmembrane</keyword>
<proteinExistence type="predicted"/>
<dbReference type="Proteomes" id="UP000480266">
    <property type="component" value="Unassembled WGS sequence"/>
</dbReference>
<dbReference type="Pfam" id="PF07681">
    <property type="entry name" value="DoxX"/>
    <property type="match status" value="1"/>
</dbReference>
<keyword evidence="3 5" id="KW-1133">Transmembrane helix</keyword>
<dbReference type="EMBL" id="JAAMRR010000220">
    <property type="protein sequence ID" value="NGX94465.1"/>
    <property type="molecule type" value="Genomic_DNA"/>
</dbReference>
<dbReference type="GO" id="GO:0016020">
    <property type="term" value="C:membrane"/>
    <property type="evidence" value="ECO:0007669"/>
    <property type="project" value="UniProtKB-SubCell"/>
</dbReference>
<gene>
    <name evidence="6" type="ORF">G4V63_04295</name>
</gene>
<evidence type="ECO:0000256" key="2">
    <source>
        <dbReference type="ARBA" id="ARBA00022692"/>
    </source>
</evidence>
<feature type="transmembrane region" description="Helical" evidence="5">
    <location>
        <begin position="12"/>
        <end position="34"/>
    </location>
</feature>
<evidence type="ECO:0000256" key="5">
    <source>
        <dbReference type="SAM" id="Phobius"/>
    </source>
</evidence>
<evidence type="ECO:0000256" key="1">
    <source>
        <dbReference type="ARBA" id="ARBA00004141"/>
    </source>
</evidence>
<keyword evidence="7" id="KW-1185">Reference proteome</keyword>
<evidence type="ECO:0000313" key="6">
    <source>
        <dbReference type="EMBL" id="NGX94465.1"/>
    </source>
</evidence>
<evidence type="ECO:0000313" key="7">
    <source>
        <dbReference type="Proteomes" id="UP000480266"/>
    </source>
</evidence>
<feature type="transmembrane region" description="Helical" evidence="5">
    <location>
        <begin position="109"/>
        <end position="128"/>
    </location>
</feature>
<feature type="transmembrane region" description="Helical" evidence="5">
    <location>
        <begin position="54"/>
        <end position="72"/>
    </location>
</feature>
<dbReference type="InterPro" id="IPR032808">
    <property type="entry name" value="DoxX"/>
</dbReference>
<organism evidence="6 7">
    <name type="scientific">Candidatus Afipia apatlaquensis</name>
    <dbReference type="NCBI Taxonomy" id="2712852"/>
    <lineage>
        <taxon>Bacteria</taxon>
        <taxon>Pseudomonadati</taxon>
        <taxon>Pseudomonadota</taxon>
        <taxon>Alphaproteobacteria</taxon>
        <taxon>Hyphomicrobiales</taxon>
        <taxon>Nitrobacteraceae</taxon>
        <taxon>Afipia</taxon>
    </lineage>
</organism>
<feature type="transmembrane region" description="Helical" evidence="5">
    <location>
        <begin position="79"/>
        <end position="97"/>
    </location>
</feature>
<dbReference type="AlphaFoldDB" id="A0A7C9RD16"/>
<evidence type="ECO:0000256" key="4">
    <source>
        <dbReference type="ARBA" id="ARBA00023136"/>
    </source>
</evidence>
<comment type="caution">
    <text evidence="6">The sequence shown here is derived from an EMBL/GenBank/DDBJ whole genome shotgun (WGS) entry which is preliminary data.</text>
</comment>
<sequence>MPTLIARILDWPYFALLARVVLTFPFWGSGLSKLIDFPGGVAEMAQYGLKPPVLINYLVIFTQLGGSLLIIANRRAWSGAGALAIFTLLTIPIAHDFWNLKGEAASFEFYVAVEHIGLIGGLMLAAILSRQSKYKGA</sequence>
<reference evidence="6" key="1">
    <citation type="submission" date="2020-02" db="EMBL/GenBank/DDBJ databases">
        <title>Draft genome sequence of Candidatus Afipia apatlaquensis IBT-C3, a potential strain for decolorization of textile dyes.</title>
        <authorList>
            <person name="Sanchez-Reyes A."/>
            <person name="Breton-Deval L."/>
            <person name="Mangelson H."/>
            <person name="Sanchez-Flores A."/>
        </authorList>
    </citation>
    <scope>NUCLEOTIDE SEQUENCE [LARGE SCALE GENOMIC DNA]</scope>
    <source>
        <strain evidence="6">IBT-C3</strain>
    </source>
</reference>
<accession>A0A7C9RD16</accession>
<comment type="subcellular location">
    <subcellularLocation>
        <location evidence="1">Membrane</location>
        <topology evidence="1">Multi-pass membrane protein</topology>
    </subcellularLocation>
</comment>
<protein>
    <submittedName>
        <fullName evidence="6">DoxX family protein</fullName>
    </submittedName>
</protein>
<evidence type="ECO:0000256" key="3">
    <source>
        <dbReference type="ARBA" id="ARBA00022989"/>
    </source>
</evidence>